<protein>
    <submittedName>
        <fullName evidence="4">CPBP family intramembrane glutamic endopeptidase</fullName>
        <ecNumber evidence="4">3.4.-.-</ecNumber>
    </submittedName>
</protein>
<feature type="transmembrane region" description="Helical" evidence="2">
    <location>
        <begin position="128"/>
        <end position="150"/>
    </location>
</feature>
<keyword evidence="2" id="KW-0812">Transmembrane</keyword>
<reference evidence="5" key="1">
    <citation type="journal article" date="2019" name="Int. J. Syst. Evol. Microbiol.">
        <title>The Global Catalogue of Microorganisms (GCM) 10K type strain sequencing project: providing services to taxonomists for standard genome sequencing and annotation.</title>
        <authorList>
            <consortium name="The Broad Institute Genomics Platform"/>
            <consortium name="The Broad Institute Genome Sequencing Center for Infectious Disease"/>
            <person name="Wu L."/>
            <person name="Ma J."/>
        </authorList>
    </citation>
    <scope>NUCLEOTIDE SEQUENCE [LARGE SCALE GENOMIC DNA]</scope>
    <source>
        <strain evidence="5">CGMCC 4.7304</strain>
    </source>
</reference>
<feature type="transmembrane region" description="Helical" evidence="2">
    <location>
        <begin position="264"/>
        <end position="283"/>
    </location>
</feature>
<evidence type="ECO:0000256" key="2">
    <source>
        <dbReference type="SAM" id="Phobius"/>
    </source>
</evidence>
<feature type="transmembrane region" description="Helical" evidence="2">
    <location>
        <begin position="58"/>
        <end position="81"/>
    </location>
</feature>
<dbReference type="EMBL" id="JBHSIY010000029">
    <property type="protein sequence ID" value="MFC4869764.1"/>
    <property type="molecule type" value="Genomic_DNA"/>
</dbReference>
<dbReference type="Proteomes" id="UP001595858">
    <property type="component" value="Unassembled WGS sequence"/>
</dbReference>
<accession>A0ABV9STU4</accession>
<dbReference type="PANTHER" id="PTHR39430:SF1">
    <property type="entry name" value="PROTEASE"/>
    <property type="match status" value="1"/>
</dbReference>
<evidence type="ECO:0000256" key="1">
    <source>
        <dbReference type="SAM" id="MobiDB-lite"/>
    </source>
</evidence>
<feature type="domain" description="CAAX prenyl protease 2/Lysostaphin resistance protein A-like" evidence="3">
    <location>
        <begin position="134"/>
        <end position="224"/>
    </location>
</feature>
<dbReference type="Pfam" id="PF02517">
    <property type="entry name" value="Rce1-like"/>
    <property type="match status" value="1"/>
</dbReference>
<sequence length="311" mass="31780">MSRESLRSWNRLFSQTPPEPRRRVRSAWVRLAAMTVLFLLVMVVAAGVRAAAGHTPVLSLLAGAAVAVGGIAVYAAVVRAMEQRAVTELDPATATSELGKGFLIGLGLFTATIALISMFGGYSTAGGGSFGGMAAVLGLMAGVAVTEELLFRGVVFRLLEELGGTTAALVVSAVLFGSIHLVNPGATVWGAVAIAVEAGLMLGAAYVATRNLWVPIGLHLAWNFASRGIYGATVSGDDATPTGLVQGVFSGPAALTGGGFGPEASVFAILVCAVPTVLFLRAAKRRDRLHTRRTTATTTSAAAVSGDAAGR</sequence>
<dbReference type="GO" id="GO:0016787">
    <property type="term" value="F:hydrolase activity"/>
    <property type="evidence" value="ECO:0007669"/>
    <property type="project" value="UniProtKB-KW"/>
</dbReference>
<organism evidence="4 5">
    <name type="scientific">Streptomonospora arabica</name>
    <dbReference type="NCBI Taxonomy" id="412417"/>
    <lineage>
        <taxon>Bacteria</taxon>
        <taxon>Bacillati</taxon>
        <taxon>Actinomycetota</taxon>
        <taxon>Actinomycetes</taxon>
        <taxon>Streptosporangiales</taxon>
        <taxon>Nocardiopsidaceae</taxon>
        <taxon>Streptomonospora</taxon>
    </lineage>
</organism>
<keyword evidence="5" id="KW-1185">Reference proteome</keyword>
<evidence type="ECO:0000313" key="4">
    <source>
        <dbReference type="EMBL" id="MFC4869764.1"/>
    </source>
</evidence>
<feature type="transmembrane region" description="Helical" evidence="2">
    <location>
        <begin position="102"/>
        <end position="122"/>
    </location>
</feature>
<comment type="caution">
    <text evidence="4">The sequence shown here is derived from an EMBL/GenBank/DDBJ whole genome shotgun (WGS) entry which is preliminary data.</text>
</comment>
<keyword evidence="4" id="KW-0378">Hydrolase</keyword>
<feature type="transmembrane region" description="Helical" evidence="2">
    <location>
        <begin position="188"/>
        <end position="207"/>
    </location>
</feature>
<proteinExistence type="predicted"/>
<evidence type="ECO:0000313" key="5">
    <source>
        <dbReference type="Proteomes" id="UP001595858"/>
    </source>
</evidence>
<dbReference type="InterPro" id="IPR003675">
    <property type="entry name" value="Rce1/LyrA-like_dom"/>
</dbReference>
<feature type="compositionally biased region" description="Low complexity" evidence="1">
    <location>
        <begin position="294"/>
        <end position="303"/>
    </location>
</feature>
<dbReference type="RefSeq" id="WP_344140877.1">
    <property type="nucleotide sequence ID" value="NZ_BAAAQI010000002.1"/>
</dbReference>
<evidence type="ECO:0000259" key="3">
    <source>
        <dbReference type="Pfam" id="PF02517"/>
    </source>
</evidence>
<feature type="transmembrane region" description="Helical" evidence="2">
    <location>
        <begin position="212"/>
        <end position="230"/>
    </location>
</feature>
<keyword evidence="2" id="KW-0472">Membrane</keyword>
<feature type="region of interest" description="Disordered" evidence="1">
    <location>
        <begin position="290"/>
        <end position="311"/>
    </location>
</feature>
<feature type="transmembrane region" description="Helical" evidence="2">
    <location>
        <begin position="31"/>
        <end position="52"/>
    </location>
</feature>
<feature type="transmembrane region" description="Helical" evidence="2">
    <location>
        <begin position="162"/>
        <end position="182"/>
    </location>
</feature>
<dbReference type="EC" id="3.4.-.-" evidence="4"/>
<name>A0ABV9STU4_9ACTN</name>
<keyword evidence="2" id="KW-1133">Transmembrane helix</keyword>
<gene>
    <name evidence="4" type="ORF">ACFPCZ_24300</name>
</gene>
<dbReference type="PANTHER" id="PTHR39430">
    <property type="entry name" value="MEMBRANE-ASSOCIATED PROTEASE-RELATED"/>
    <property type="match status" value="1"/>
</dbReference>